<dbReference type="EMBL" id="DF845069">
    <property type="protein sequence ID" value="GAT48925.1"/>
    <property type="molecule type" value="Genomic_DNA"/>
</dbReference>
<accession>A0ABQ0LCQ9</accession>
<reference evidence="1" key="1">
    <citation type="submission" date="2014-09" db="EMBL/GenBank/DDBJ databases">
        <title>Genome sequence of the luminous mushroom Mycena chlorophos for searching fungal bioluminescence genes.</title>
        <authorList>
            <person name="Tanaka Y."/>
            <person name="Kasuga D."/>
            <person name="Oba Y."/>
            <person name="Hase S."/>
            <person name="Sato K."/>
            <person name="Oba Y."/>
            <person name="Sakakibara Y."/>
        </authorList>
    </citation>
    <scope>NUCLEOTIDE SEQUENCE</scope>
</reference>
<gene>
    <name evidence="1" type="ORF">MCHLO_06293</name>
</gene>
<protein>
    <submittedName>
        <fullName evidence="1">Uncharacterized protein</fullName>
    </submittedName>
</protein>
<keyword evidence="2" id="KW-1185">Reference proteome</keyword>
<dbReference type="Proteomes" id="UP000815677">
    <property type="component" value="Unassembled WGS sequence"/>
</dbReference>
<sequence length="110" mass="11868">MHSRRRSGTTPNVVGVGGLKSTVQVSECLFDLGGKSTDLSDPAVWRCWASVGCVVGSQADRRVLVEDMLGFEDDRWGRAKTSRVGYATRTAEDAKLITQRQPASGIELVG</sequence>
<organism evidence="1 2">
    <name type="scientific">Mycena chlorophos</name>
    <name type="common">Agaric fungus</name>
    <name type="synonym">Agaricus chlorophos</name>
    <dbReference type="NCBI Taxonomy" id="658473"/>
    <lineage>
        <taxon>Eukaryota</taxon>
        <taxon>Fungi</taxon>
        <taxon>Dikarya</taxon>
        <taxon>Basidiomycota</taxon>
        <taxon>Agaricomycotina</taxon>
        <taxon>Agaricomycetes</taxon>
        <taxon>Agaricomycetidae</taxon>
        <taxon>Agaricales</taxon>
        <taxon>Marasmiineae</taxon>
        <taxon>Mycenaceae</taxon>
        <taxon>Mycena</taxon>
    </lineage>
</organism>
<name>A0ABQ0LCQ9_MYCCL</name>
<evidence type="ECO:0000313" key="1">
    <source>
        <dbReference type="EMBL" id="GAT48925.1"/>
    </source>
</evidence>
<proteinExistence type="predicted"/>
<evidence type="ECO:0000313" key="2">
    <source>
        <dbReference type="Proteomes" id="UP000815677"/>
    </source>
</evidence>